<dbReference type="PANTHER" id="PTHR38696">
    <property type="entry name" value="MEDIATOR OF RNA POLYMERASE II TRANSCRIPTION SUBUNIT 13"/>
    <property type="match status" value="1"/>
</dbReference>
<accession>A0A6G0WNA5</accession>
<dbReference type="AlphaFoldDB" id="A0A6G0WNA5"/>
<dbReference type="VEuPathDB" id="FungiDB:AeMF1_011913"/>
<proteinExistence type="predicted"/>
<gene>
    <name evidence="1" type="ORF">Ae201684_013374</name>
</gene>
<evidence type="ECO:0000313" key="2">
    <source>
        <dbReference type="Proteomes" id="UP000481153"/>
    </source>
</evidence>
<reference evidence="1 2" key="1">
    <citation type="submission" date="2019-07" db="EMBL/GenBank/DDBJ databases">
        <title>Genomics analysis of Aphanomyces spp. identifies a new class of oomycete effector associated with host adaptation.</title>
        <authorList>
            <person name="Gaulin E."/>
        </authorList>
    </citation>
    <scope>NUCLEOTIDE SEQUENCE [LARGE SCALE GENOMIC DNA]</scope>
    <source>
        <strain evidence="1 2">ATCC 201684</strain>
    </source>
</reference>
<protein>
    <submittedName>
        <fullName evidence="1">Uncharacterized protein</fullName>
    </submittedName>
</protein>
<sequence length="233" mass="26519">MTEVPPMPTLALHRSDRIRLFHFPQEATQWITEAVHAKWPHKNVSVVPNNQCVEVKLGGYPWEPIGEDTVHARRLLQQILLTFRMHGYALYCSTHAFNDDFSKDLLVFELRDPCTLSMFSISLNRHDTLRVIDAPADIVELITTCINSNYAGGSVRVSEYTAGCLQFKLWSSPWFDGFKPFGTLIIGHIFARLHGAGWRVYASIKTTESAKHSWYFVYAPEAKFIGFTSSLNP</sequence>
<keyword evidence="2" id="KW-1185">Reference proteome</keyword>
<evidence type="ECO:0000313" key="1">
    <source>
        <dbReference type="EMBL" id="KAF0728802.1"/>
    </source>
</evidence>
<organism evidence="1 2">
    <name type="scientific">Aphanomyces euteiches</name>
    <dbReference type="NCBI Taxonomy" id="100861"/>
    <lineage>
        <taxon>Eukaryota</taxon>
        <taxon>Sar</taxon>
        <taxon>Stramenopiles</taxon>
        <taxon>Oomycota</taxon>
        <taxon>Saprolegniomycetes</taxon>
        <taxon>Saprolegniales</taxon>
        <taxon>Verrucalvaceae</taxon>
        <taxon>Aphanomyces</taxon>
    </lineage>
</organism>
<comment type="caution">
    <text evidence="1">The sequence shown here is derived from an EMBL/GenBank/DDBJ whole genome shotgun (WGS) entry which is preliminary data.</text>
</comment>
<name>A0A6G0WNA5_9STRA</name>
<dbReference type="Proteomes" id="UP000481153">
    <property type="component" value="Unassembled WGS sequence"/>
</dbReference>
<dbReference type="EMBL" id="VJMJ01000172">
    <property type="protein sequence ID" value="KAF0728802.1"/>
    <property type="molecule type" value="Genomic_DNA"/>
</dbReference>
<dbReference type="PANTHER" id="PTHR38696:SF1">
    <property type="entry name" value="MEDIATOR OF RNA POLYMERASE II TRANSCRIPTION SUBUNIT 13"/>
    <property type="match status" value="1"/>
</dbReference>